<evidence type="ECO:0000313" key="1">
    <source>
        <dbReference type="EMBL" id="UWM43926.1"/>
    </source>
</evidence>
<proteinExistence type="predicted"/>
<evidence type="ECO:0000313" key="2">
    <source>
        <dbReference type="Proteomes" id="UP001057860"/>
    </source>
</evidence>
<dbReference type="EMBL" id="CP104006">
    <property type="protein sequence ID" value="UWM43926.1"/>
    <property type="molecule type" value="Genomic_DNA"/>
</dbReference>
<dbReference type="Proteomes" id="UP001057860">
    <property type="component" value="Chromosome"/>
</dbReference>
<dbReference type="InterPro" id="IPR007423">
    <property type="entry name" value="Sel_put"/>
</dbReference>
<reference evidence="1" key="1">
    <citation type="submission" date="2022-08" db="EMBL/GenBank/DDBJ databases">
        <authorList>
            <person name="Bogun A."/>
            <person name="Kislichkina A."/>
            <person name="Solomentsev V."/>
            <person name="Skryabin Y."/>
            <person name="Sizova A."/>
            <person name="Platonov M."/>
            <person name="Dentovskaya S."/>
        </authorList>
    </citation>
    <scope>NUCLEOTIDE SEQUENCE</scope>
    <source>
        <strain evidence="1">SCPM-O-B-7604</strain>
    </source>
</reference>
<dbReference type="RefSeq" id="WP_050106915.1">
    <property type="nucleotide sequence ID" value="NZ_CABHWO010000074.1"/>
</dbReference>
<sequence>MANAGIPLRTRQTNLLHNKQLLTGPRQITRCIPLIPRVTHPTTLRAWARLIAHRVAQSFRLMVGVQDYGNYVNHMRRHHPETPPMSERDFHRYCLDARFPSKAGKLGKCPC</sequence>
<dbReference type="PANTHER" id="PTHR38453">
    <property type="entry name" value="CYTOPLASMIC PROTEIN-RELATED"/>
    <property type="match status" value="1"/>
</dbReference>
<protein>
    <submittedName>
        <fullName evidence="1">YbdD/YjiX family protein</fullName>
    </submittedName>
</protein>
<dbReference type="Pfam" id="PF04328">
    <property type="entry name" value="Sel_put"/>
    <property type="match status" value="1"/>
</dbReference>
<dbReference type="GeneID" id="75141233"/>
<accession>A0ABY5UKG9</accession>
<organism evidence="1 2">
    <name type="scientific">Yersinia alsatica</name>
    <dbReference type="NCBI Taxonomy" id="2890317"/>
    <lineage>
        <taxon>Bacteria</taxon>
        <taxon>Pseudomonadati</taxon>
        <taxon>Pseudomonadota</taxon>
        <taxon>Gammaproteobacteria</taxon>
        <taxon>Enterobacterales</taxon>
        <taxon>Yersiniaceae</taxon>
        <taxon>Yersinia</taxon>
    </lineage>
</organism>
<keyword evidence="2" id="KW-1185">Reference proteome</keyword>
<dbReference type="PANTHER" id="PTHR38453:SF1">
    <property type="entry name" value="CYTOPLASMIC PROTEIN"/>
    <property type="match status" value="1"/>
</dbReference>
<name>A0ABY5UKG9_9GAMM</name>
<gene>
    <name evidence="1" type="ORF">N0H69_14500</name>
</gene>